<dbReference type="RefSeq" id="WP_005541411.1">
    <property type="nucleotide sequence ID" value="NZ_JH378834.1"/>
</dbReference>
<gene>
    <name evidence="3" type="ORF">HMPREF9333_01645</name>
</gene>
<dbReference type="AlphaFoldDB" id="G5GJA5"/>
<feature type="compositionally biased region" description="Polar residues" evidence="1">
    <location>
        <begin position="126"/>
        <end position="147"/>
    </location>
</feature>
<feature type="region of interest" description="Disordered" evidence="1">
    <location>
        <begin position="195"/>
        <end position="242"/>
    </location>
</feature>
<dbReference type="Pfam" id="PF08239">
    <property type="entry name" value="SH3_3"/>
    <property type="match status" value="1"/>
</dbReference>
<dbReference type="Gene3D" id="2.30.30.40">
    <property type="entry name" value="SH3 Domains"/>
    <property type="match status" value="1"/>
</dbReference>
<organism evidence="3 4">
    <name type="scientific">Johnsonella ignava ATCC 51276</name>
    <dbReference type="NCBI Taxonomy" id="679200"/>
    <lineage>
        <taxon>Bacteria</taxon>
        <taxon>Bacillati</taxon>
        <taxon>Bacillota</taxon>
        <taxon>Clostridia</taxon>
        <taxon>Lachnospirales</taxon>
        <taxon>Lachnospiraceae</taxon>
        <taxon>Johnsonella</taxon>
    </lineage>
</organism>
<keyword evidence="4" id="KW-1185">Reference proteome</keyword>
<dbReference type="eggNOG" id="ENOG5031E2G">
    <property type="taxonomic scope" value="Bacteria"/>
</dbReference>
<dbReference type="Proteomes" id="UP000003011">
    <property type="component" value="Unassembled WGS sequence"/>
</dbReference>
<dbReference type="EMBL" id="ACZL01000026">
    <property type="protein sequence ID" value="EHI55230.1"/>
    <property type="molecule type" value="Genomic_DNA"/>
</dbReference>
<reference evidence="3 4" key="1">
    <citation type="submission" date="2011-08" db="EMBL/GenBank/DDBJ databases">
        <title>The Genome Sequence of Johnsonella ignava ATCC 51276.</title>
        <authorList>
            <consortium name="The Broad Institute Genome Sequencing Platform"/>
            <person name="Earl A."/>
            <person name="Ward D."/>
            <person name="Feldgarden M."/>
            <person name="Gevers D."/>
            <person name="Izard J."/>
            <person name="Blanton J.M."/>
            <person name="Baranova O.V."/>
            <person name="Dewhirst F.E."/>
            <person name="Young S.K."/>
            <person name="Zeng Q."/>
            <person name="Gargeya S."/>
            <person name="Fitzgerald M."/>
            <person name="Haas B."/>
            <person name="Abouelleil A."/>
            <person name="Alvarado L."/>
            <person name="Arachchi H.M."/>
            <person name="Berlin A."/>
            <person name="Brown A."/>
            <person name="Chapman S.B."/>
            <person name="Chen Z."/>
            <person name="Dunbar C."/>
            <person name="Freedman E."/>
            <person name="Gearin G."/>
            <person name="Gellesch M."/>
            <person name="Goldberg J."/>
            <person name="Griggs A."/>
            <person name="Gujja S."/>
            <person name="Heiman D."/>
            <person name="Howarth C."/>
            <person name="Larson L."/>
            <person name="Lui A."/>
            <person name="MacDonald P.J.P."/>
            <person name="Montmayeur A."/>
            <person name="Murphy C."/>
            <person name="Neiman D."/>
            <person name="Pearson M."/>
            <person name="Priest M."/>
            <person name="Roberts A."/>
            <person name="Saif S."/>
            <person name="Shea T."/>
            <person name="Shenoy N."/>
            <person name="Sisk P."/>
            <person name="Stolte C."/>
            <person name="Sykes S."/>
            <person name="Wortman J."/>
            <person name="Nusbaum C."/>
            <person name="Birren B."/>
        </authorList>
    </citation>
    <scope>NUCLEOTIDE SEQUENCE [LARGE SCALE GENOMIC DNA]</scope>
    <source>
        <strain evidence="3 4">ATCC 51276</strain>
    </source>
</reference>
<dbReference type="SMART" id="SM00287">
    <property type="entry name" value="SH3b"/>
    <property type="match status" value="1"/>
</dbReference>
<comment type="caution">
    <text evidence="3">The sequence shown here is derived from an EMBL/GenBank/DDBJ whole genome shotgun (WGS) entry which is preliminary data.</text>
</comment>
<protein>
    <recommendedName>
        <fullName evidence="2">SH3b domain-containing protein</fullName>
    </recommendedName>
</protein>
<sequence>MSNSDSKNVWTQIQAGVREAERLMGQKQYNQSMIKSRETLDFMLQCLVPNQNLETSDLNEIINELYHQKVISKNTCDNYQKIRIIGDKAIRDNDNNAYNAHIAHTLLSQEVFAFSNDQTPKRRTGRSISRGNANTKSSAALKTGSQDSSKSSSAASLSKKAESIGISTDKIIKIAAPVLVLIILILIVRACTRGGGEHKETSTTPVTVATSSNAAQSSVSEPLAPSTVPQTPAASSSAPSTRVYKTNSSLRVRATPSTTGEVITVLPAGTTVEYVRAHDNEWAVINYNNRQVYVASRYLTAQ</sequence>
<evidence type="ECO:0000256" key="1">
    <source>
        <dbReference type="SAM" id="MobiDB-lite"/>
    </source>
</evidence>
<evidence type="ECO:0000313" key="3">
    <source>
        <dbReference type="EMBL" id="EHI55230.1"/>
    </source>
</evidence>
<evidence type="ECO:0000259" key="2">
    <source>
        <dbReference type="PROSITE" id="PS51781"/>
    </source>
</evidence>
<dbReference type="PROSITE" id="PS51781">
    <property type="entry name" value="SH3B"/>
    <property type="match status" value="1"/>
</dbReference>
<proteinExistence type="predicted"/>
<dbReference type="STRING" id="679200.HMPREF9333_01645"/>
<feature type="region of interest" description="Disordered" evidence="1">
    <location>
        <begin position="118"/>
        <end position="156"/>
    </location>
</feature>
<feature type="domain" description="SH3b" evidence="2">
    <location>
        <begin position="240"/>
        <end position="302"/>
    </location>
</feature>
<dbReference type="OrthoDB" id="1936859at2"/>
<evidence type="ECO:0000313" key="4">
    <source>
        <dbReference type="Proteomes" id="UP000003011"/>
    </source>
</evidence>
<dbReference type="InterPro" id="IPR003646">
    <property type="entry name" value="SH3-like_bac-type"/>
</dbReference>
<feature type="compositionally biased region" description="Low complexity" evidence="1">
    <location>
        <begin position="202"/>
        <end position="215"/>
    </location>
</feature>
<accession>G5GJA5</accession>
<name>G5GJA5_9FIRM</name>
<feature type="compositionally biased region" description="Low complexity" evidence="1">
    <location>
        <begin position="224"/>
        <end position="241"/>
    </location>
</feature>
<dbReference type="HOGENOM" id="CLU_846501_0_0_9"/>